<dbReference type="EMBL" id="JBIRYI010000017">
    <property type="protein sequence ID" value="MFI2489864.1"/>
    <property type="molecule type" value="Genomic_DNA"/>
</dbReference>
<evidence type="ECO:0000259" key="1">
    <source>
        <dbReference type="Pfam" id="PF13338"/>
    </source>
</evidence>
<feature type="domain" description="AbiEi antitoxin N-terminal" evidence="1">
    <location>
        <begin position="11"/>
        <end position="54"/>
    </location>
</feature>
<protein>
    <submittedName>
        <fullName evidence="2">Type IV toxin-antitoxin system AbiEi family antitoxin domain-containing protein</fullName>
    </submittedName>
</protein>
<keyword evidence="3" id="KW-1185">Reference proteome</keyword>
<dbReference type="InterPro" id="IPR025159">
    <property type="entry name" value="AbiEi_N"/>
</dbReference>
<name>A0ABW7XQN2_9MICO</name>
<gene>
    <name evidence="2" type="ORF">ACH47X_23330</name>
</gene>
<evidence type="ECO:0000313" key="2">
    <source>
        <dbReference type="EMBL" id="MFI2489864.1"/>
    </source>
</evidence>
<dbReference type="Proteomes" id="UP001611580">
    <property type="component" value="Unassembled WGS sequence"/>
</dbReference>
<comment type="caution">
    <text evidence="2">The sequence shown here is derived from an EMBL/GenBank/DDBJ whole genome shotgun (WGS) entry which is preliminary data.</text>
</comment>
<reference evidence="2 3" key="1">
    <citation type="submission" date="2024-10" db="EMBL/GenBank/DDBJ databases">
        <title>The Natural Products Discovery Center: Release of the First 8490 Sequenced Strains for Exploring Actinobacteria Biosynthetic Diversity.</title>
        <authorList>
            <person name="Kalkreuter E."/>
            <person name="Kautsar S.A."/>
            <person name="Yang D."/>
            <person name="Bader C.D."/>
            <person name="Teijaro C.N."/>
            <person name="Fluegel L."/>
            <person name="Davis C.M."/>
            <person name="Simpson J.R."/>
            <person name="Lauterbach L."/>
            <person name="Steele A.D."/>
            <person name="Gui C."/>
            <person name="Meng S."/>
            <person name="Li G."/>
            <person name="Viehrig K."/>
            <person name="Ye F."/>
            <person name="Su P."/>
            <person name="Kiefer A.F."/>
            <person name="Nichols A."/>
            <person name="Cepeda A.J."/>
            <person name="Yan W."/>
            <person name="Fan B."/>
            <person name="Jiang Y."/>
            <person name="Adhikari A."/>
            <person name="Zheng C.-J."/>
            <person name="Schuster L."/>
            <person name="Cowan T.M."/>
            <person name="Smanski M.J."/>
            <person name="Chevrette M.G."/>
            <person name="De Carvalho L.P.S."/>
            <person name="Shen B."/>
        </authorList>
    </citation>
    <scope>NUCLEOTIDE SEQUENCE [LARGE SCALE GENOMIC DNA]</scope>
    <source>
        <strain evidence="2 3">NPDC019481</strain>
    </source>
</reference>
<proteinExistence type="predicted"/>
<dbReference type="Pfam" id="PF13338">
    <property type="entry name" value="AbiEi_4"/>
    <property type="match status" value="1"/>
</dbReference>
<dbReference type="RefSeq" id="WP_397407364.1">
    <property type="nucleotide sequence ID" value="NZ_JBIRYI010000017.1"/>
</dbReference>
<sequence length="322" mass="35520">MRSAAGLPPPLLEVARGQGGLVSAAQCEEHGVLTSRRSRLVAAGTWKRPARGVYDTHERDATMHEFDQERWRTVWLALKSYPRSAAVGEIALMMHGAEGLPRRLTAEVALPGGTYARPRAGVRVRQVDLHGHAVKVLGRHAARAPLALVQAMRTLSRDSWVQCADSLLNKKVISAQDLVEVRALARRAGLVARLHWADLVDGRAESPLETEARLRCVDAGFPPDDLQREFRDGEGKFLGRADLVWHLGDGRWLIAEIDGGAFHSSDDQLGRDAVRQNDLLEGGRTIVLRFRSAHLRQPQGLTERIGRVLTRSGWQPGRALPT</sequence>
<evidence type="ECO:0000313" key="3">
    <source>
        <dbReference type="Proteomes" id="UP001611580"/>
    </source>
</evidence>
<accession>A0ABW7XQN2</accession>
<organism evidence="2 3">
    <name type="scientific">Promicromonospora kroppenstedtii</name>
    <dbReference type="NCBI Taxonomy" id="440482"/>
    <lineage>
        <taxon>Bacteria</taxon>
        <taxon>Bacillati</taxon>
        <taxon>Actinomycetota</taxon>
        <taxon>Actinomycetes</taxon>
        <taxon>Micrococcales</taxon>
        <taxon>Promicromonosporaceae</taxon>
        <taxon>Promicromonospora</taxon>
    </lineage>
</organism>